<dbReference type="CDD" id="cd00022">
    <property type="entry name" value="BIR"/>
    <property type="match status" value="1"/>
</dbReference>
<comment type="similarity">
    <text evidence="1">Belongs to the IAP family.</text>
</comment>
<dbReference type="EMBL" id="HACG01040989">
    <property type="protein sequence ID" value="CEK87854.1"/>
    <property type="molecule type" value="Transcribed_RNA"/>
</dbReference>
<evidence type="ECO:0000256" key="5">
    <source>
        <dbReference type="SAM" id="MobiDB-lite"/>
    </source>
</evidence>
<sequence>MMEFVKNTEDEIETLAKRFPKNIKEGLMKRVFIISHPHGREKVMSYGEYVMVKYALKVGQEQEQPKIEMQRINNHTQISENHNDIRKILLYTAETCKGSSGAVVISFKKTKHNNDEDIVLDLWMHSGMCKINGLNASVMRELTNEDIANHSNPNTFRPSVQDELEQEADNAANQVVSCPLYTVMGAPTHPAYVTYQKRLDSYISTFHHVHTAAELADAGFFCAGYADCVRCFHCGLGLRSWKPGDNIYEEHRKNRSDCQFLQMKLKAAGIHQTESHNFQQGARSQVSAQQQAAASSTNENQQNHPPKFTMVVQTSEPSVTQSSQKESGMLNNQTEMMEQTMNPVPSDQHKITVGMVLCNQAEAGNPAVPQITSVNILEKEQHYLKQILTCKVCSRNQVKDLFLPCGELVACLECSKLLTHCPSCNTKILATITTYFS</sequence>
<dbReference type="Pfam" id="PF13920">
    <property type="entry name" value="zf-C3HC4_3"/>
    <property type="match status" value="1"/>
</dbReference>
<dbReference type="InterPro" id="IPR001841">
    <property type="entry name" value="Znf_RING"/>
</dbReference>
<evidence type="ECO:0000259" key="6">
    <source>
        <dbReference type="PROSITE" id="PS50089"/>
    </source>
</evidence>
<dbReference type="GO" id="GO:0005737">
    <property type="term" value="C:cytoplasm"/>
    <property type="evidence" value="ECO:0007669"/>
    <property type="project" value="TreeGrafter"/>
</dbReference>
<dbReference type="PANTHER" id="PTHR10044:SF139">
    <property type="entry name" value="DEATH-ASSOCIATED INHIBITOR OF APOPTOSIS 2"/>
    <property type="match status" value="1"/>
</dbReference>
<feature type="compositionally biased region" description="Low complexity" evidence="5">
    <location>
        <begin position="279"/>
        <end position="303"/>
    </location>
</feature>
<dbReference type="InterPro" id="IPR050784">
    <property type="entry name" value="IAP"/>
</dbReference>
<accession>A0A0B7B3D2</accession>
<dbReference type="InterPro" id="IPR013083">
    <property type="entry name" value="Znf_RING/FYVE/PHD"/>
</dbReference>
<feature type="domain" description="RING-type" evidence="6">
    <location>
        <begin position="390"/>
        <end position="425"/>
    </location>
</feature>
<dbReference type="PROSITE" id="PS50143">
    <property type="entry name" value="BIR_REPEAT_2"/>
    <property type="match status" value="1"/>
</dbReference>
<feature type="region of interest" description="Disordered" evidence="5">
    <location>
        <begin position="273"/>
        <end position="305"/>
    </location>
</feature>
<dbReference type="SUPFAM" id="SSF57924">
    <property type="entry name" value="Inhibitor of apoptosis (IAP) repeat"/>
    <property type="match status" value="1"/>
</dbReference>
<dbReference type="Gene3D" id="1.10.1170.10">
    <property type="entry name" value="Inhibitor Of Apoptosis Protein (2mihbC-IAP-1), Chain A"/>
    <property type="match status" value="1"/>
</dbReference>
<dbReference type="Pfam" id="PF00653">
    <property type="entry name" value="BIR"/>
    <property type="match status" value="1"/>
</dbReference>
<dbReference type="GO" id="GO:0005634">
    <property type="term" value="C:nucleus"/>
    <property type="evidence" value="ECO:0007669"/>
    <property type="project" value="TreeGrafter"/>
</dbReference>
<keyword evidence="2 4" id="KW-0479">Metal-binding</keyword>
<evidence type="ECO:0000256" key="3">
    <source>
        <dbReference type="ARBA" id="ARBA00022833"/>
    </source>
</evidence>
<dbReference type="GO" id="GO:0051726">
    <property type="term" value="P:regulation of cell cycle"/>
    <property type="evidence" value="ECO:0007669"/>
    <property type="project" value="TreeGrafter"/>
</dbReference>
<evidence type="ECO:0000256" key="1">
    <source>
        <dbReference type="ARBA" id="ARBA00006672"/>
    </source>
</evidence>
<organism evidence="7">
    <name type="scientific">Arion vulgaris</name>
    <dbReference type="NCBI Taxonomy" id="1028688"/>
    <lineage>
        <taxon>Eukaryota</taxon>
        <taxon>Metazoa</taxon>
        <taxon>Spiralia</taxon>
        <taxon>Lophotrochozoa</taxon>
        <taxon>Mollusca</taxon>
        <taxon>Gastropoda</taxon>
        <taxon>Heterobranchia</taxon>
        <taxon>Euthyneura</taxon>
        <taxon>Panpulmonata</taxon>
        <taxon>Eupulmonata</taxon>
        <taxon>Stylommatophora</taxon>
        <taxon>Helicina</taxon>
        <taxon>Arionoidea</taxon>
        <taxon>Arionidae</taxon>
        <taxon>Arion</taxon>
    </lineage>
</organism>
<dbReference type="PANTHER" id="PTHR10044">
    <property type="entry name" value="INHIBITOR OF APOPTOSIS"/>
    <property type="match status" value="1"/>
</dbReference>
<dbReference type="Gene3D" id="3.30.40.10">
    <property type="entry name" value="Zinc/RING finger domain, C3HC4 (zinc finger)"/>
    <property type="match status" value="1"/>
</dbReference>
<dbReference type="AlphaFoldDB" id="A0A0B7B3D2"/>
<keyword evidence="3" id="KW-0862">Zinc</keyword>
<dbReference type="SMART" id="SM00238">
    <property type="entry name" value="BIR"/>
    <property type="match status" value="1"/>
</dbReference>
<evidence type="ECO:0000313" key="7">
    <source>
        <dbReference type="EMBL" id="CEK87854.1"/>
    </source>
</evidence>
<dbReference type="GO" id="GO:0008270">
    <property type="term" value="F:zinc ion binding"/>
    <property type="evidence" value="ECO:0007669"/>
    <property type="project" value="UniProtKB-KW"/>
</dbReference>
<gene>
    <name evidence="7" type="primary">ORF161740</name>
</gene>
<evidence type="ECO:0000256" key="2">
    <source>
        <dbReference type="ARBA" id="ARBA00022771"/>
    </source>
</evidence>
<keyword evidence="2 4" id="KW-0863">Zinc-finger</keyword>
<proteinExistence type="inferred from homology"/>
<reference evidence="7" key="1">
    <citation type="submission" date="2014-12" db="EMBL/GenBank/DDBJ databases">
        <title>Insight into the proteome of Arion vulgaris.</title>
        <authorList>
            <person name="Aradska J."/>
            <person name="Bulat T."/>
            <person name="Smidak R."/>
            <person name="Sarate P."/>
            <person name="Gangsoo J."/>
            <person name="Sialana F."/>
            <person name="Bilban M."/>
            <person name="Lubec G."/>
        </authorList>
    </citation>
    <scope>NUCLEOTIDE SEQUENCE</scope>
    <source>
        <tissue evidence="7">Skin</tissue>
    </source>
</reference>
<protein>
    <recommendedName>
        <fullName evidence="6">RING-type domain-containing protein</fullName>
    </recommendedName>
</protein>
<name>A0A0B7B3D2_9EUPU</name>
<evidence type="ECO:0000256" key="4">
    <source>
        <dbReference type="PROSITE-ProRule" id="PRU00175"/>
    </source>
</evidence>
<dbReference type="PROSITE" id="PS50089">
    <property type="entry name" value="ZF_RING_2"/>
    <property type="match status" value="1"/>
</dbReference>
<dbReference type="InterPro" id="IPR001370">
    <property type="entry name" value="BIR_rpt"/>
</dbReference>